<dbReference type="Gene3D" id="1.10.357.10">
    <property type="entry name" value="Tetracycline Repressor, domain 2"/>
    <property type="match status" value="1"/>
</dbReference>
<reference evidence="5" key="1">
    <citation type="journal article" date="2019" name="Int. J. Syst. Evol. Microbiol.">
        <title>The Global Catalogue of Microorganisms (GCM) 10K type strain sequencing project: providing services to taxonomists for standard genome sequencing and annotation.</title>
        <authorList>
            <consortium name="The Broad Institute Genomics Platform"/>
            <consortium name="The Broad Institute Genome Sequencing Center for Infectious Disease"/>
            <person name="Wu L."/>
            <person name="Ma J."/>
        </authorList>
    </citation>
    <scope>NUCLEOTIDE SEQUENCE [LARGE SCALE GENOMIC DNA]</scope>
    <source>
        <strain evidence="5">KACC 12507</strain>
    </source>
</reference>
<comment type="caution">
    <text evidence="4">The sequence shown here is derived from an EMBL/GenBank/DDBJ whole genome shotgun (WGS) entry which is preliminary data.</text>
</comment>
<evidence type="ECO:0000259" key="3">
    <source>
        <dbReference type="PROSITE" id="PS50977"/>
    </source>
</evidence>
<dbReference type="Pfam" id="PF00440">
    <property type="entry name" value="TetR_N"/>
    <property type="match status" value="1"/>
</dbReference>
<dbReference type="InterPro" id="IPR001647">
    <property type="entry name" value="HTH_TetR"/>
</dbReference>
<dbReference type="PROSITE" id="PS50977">
    <property type="entry name" value="HTH_TETR_2"/>
    <property type="match status" value="1"/>
</dbReference>
<proteinExistence type="predicted"/>
<dbReference type="Proteomes" id="UP001595897">
    <property type="component" value="Unassembled WGS sequence"/>
</dbReference>
<dbReference type="RefSeq" id="WP_382409714.1">
    <property type="nucleotide sequence ID" value="NZ_JBHSGU010000009.1"/>
</dbReference>
<evidence type="ECO:0000313" key="4">
    <source>
        <dbReference type="EMBL" id="MFC4701330.1"/>
    </source>
</evidence>
<gene>
    <name evidence="4" type="ORF">ACFO4O_14260</name>
</gene>
<dbReference type="PRINTS" id="PR00455">
    <property type="entry name" value="HTHTETR"/>
</dbReference>
<organism evidence="4 5">
    <name type="scientific">Glaciecola siphonariae</name>
    <dbReference type="NCBI Taxonomy" id="521012"/>
    <lineage>
        <taxon>Bacteria</taxon>
        <taxon>Pseudomonadati</taxon>
        <taxon>Pseudomonadota</taxon>
        <taxon>Gammaproteobacteria</taxon>
        <taxon>Alteromonadales</taxon>
        <taxon>Alteromonadaceae</taxon>
        <taxon>Glaciecola</taxon>
    </lineage>
</organism>
<keyword evidence="1 2" id="KW-0238">DNA-binding</keyword>
<feature type="domain" description="HTH tetR-type" evidence="3">
    <location>
        <begin position="17"/>
        <end position="77"/>
    </location>
</feature>
<protein>
    <submittedName>
        <fullName evidence="4">TetR/AcrR family transcriptional regulator</fullName>
    </submittedName>
</protein>
<evidence type="ECO:0000256" key="2">
    <source>
        <dbReference type="PROSITE-ProRule" id="PRU00335"/>
    </source>
</evidence>
<feature type="DNA-binding region" description="H-T-H motif" evidence="2">
    <location>
        <begin position="40"/>
        <end position="59"/>
    </location>
</feature>
<accession>A0ABV9LZP0</accession>
<dbReference type="InterPro" id="IPR009057">
    <property type="entry name" value="Homeodomain-like_sf"/>
</dbReference>
<dbReference type="SUPFAM" id="SSF46689">
    <property type="entry name" value="Homeodomain-like"/>
    <property type="match status" value="1"/>
</dbReference>
<evidence type="ECO:0000256" key="1">
    <source>
        <dbReference type="ARBA" id="ARBA00023125"/>
    </source>
</evidence>
<name>A0ABV9LZP0_9ALTE</name>
<dbReference type="EMBL" id="JBHSGU010000009">
    <property type="protein sequence ID" value="MFC4701330.1"/>
    <property type="molecule type" value="Genomic_DNA"/>
</dbReference>
<evidence type="ECO:0000313" key="5">
    <source>
        <dbReference type="Proteomes" id="UP001595897"/>
    </source>
</evidence>
<keyword evidence="5" id="KW-1185">Reference proteome</keyword>
<sequence length="221" mass="24828">MQAFQVGKQKKTRRKRGQTRPAILDAAVRLLMQEGPETLTTTRLAKEVGIVQSGFYAHFRTIDECLKAVVAEIDTNVRAPLADQMAQLRLTDAGDVELLDEFYHVLFDRVEENWPLMEVFLHFRGDHSSIGKMIADFEMSLVSDLQLHLMEMRDTVSLEKVFGNAPEKMLLALAQMMISQALVGIMQWKLGNISRDVLARLLAEQTSKVGESAKAAGIRIV</sequence>